<keyword evidence="2" id="KW-1185">Reference proteome</keyword>
<proteinExistence type="predicted"/>
<gene>
    <name evidence="1" type="ORF">DJ021_04340</name>
</gene>
<sequence length="111" mass="12690">MATVEKSRWQAATELLSREIHGQPARLEVASLRIGDQIEAEWSPLRGITYDPKDDLFEFQFEDVDHLVRHPRTFAVREREGLADSLAVVDDEGAEHIVQFREPFPLPPTPV</sequence>
<dbReference type="EMBL" id="QFYP01000001">
    <property type="protein sequence ID" value="RAK59083.1"/>
    <property type="molecule type" value="Genomic_DNA"/>
</dbReference>
<comment type="caution">
    <text evidence="1">The sequence shown here is derived from an EMBL/GenBank/DDBJ whole genome shotgun (WGS) entry which is preliminary data.</text>
</comment>
<organism evidence="1 2">
    <name type="scientific">Phenylobacterium hankyongense</name>
    <dbReference type="NCBI Taxonomy" id="1813876"/>
    <lineage>
        <taxon>Bacteria</taxon>
        <taxon>Pseudomonadati</taxon>
        <taxon>Pseudomonadota</taxon>
        <taxon>Alphaproteobacteria</taxon>
        <taxon>Caulobacterales</taxon>
        <taxon>Caulobacteraceae</taxon>
        <taxon>Phenylobacterium</taxon>
    </lineage>
</organism>
<reference evidence="2" key="1">
    <citation type="submission" date="2018-05" db="EMBL/GenBank/DDBJ databases">
        <authorList>
            <person name="Li X."/>
        </authorList>
    </citation>
    <scope>NUCLEOTIDE SEQUENCE [LARGE SCALE GENOMIC DNA]</scope>
    <source>
        <strain evidence="2">HKS-05</strain>
    </source>
</reference>
<dbReference type="Proteomes" id="UP000249842">
    <property type="component" value="Unassembled WGS sequence"/>
</dbReference>
<dbReference type="AlphaFoldDB" id="A0A328AVR8"/>
<evidence type="ECO:0000313" key="1">
    <source>
        <dbReference type="EMBL" id="RAK59083.1"/>
    </source>
</evidence>
<dbReference type="RefSeq" id="WP_111456376.1">
    <property type="nucleotide sequence ID" value="NZ_QFYP01000001.1"/>
</dbReference>
<name>A0A328AVR8_9CAUL</name>
<dbReference type="OrthoDB" id="7428502at2"/>
<accession>A0A328AVR8</accession>
<evidence type="ECO:0000313" key="2">
    <source>
        <dbReference type="Proteomes" id="UP000249842"/>
    </source>
</evidence>
<dbReference type="Pfam" id="PF17269">
    <property type="entry name" value="DUF5335"/>
    <property type="match status" value="1"/>
</dbReference>
<protein>
    <submittedName>
        <fullName evidence="1">Uncharacterized protein</fullName>
    </submittedName>
</protein>
<dbReference type="InterPro" id="IPR035223">
    <property type="entry name" value="DUF5335"/>
</dbReference>